<feature type="compositionally biased region" description="Basic and acidic residues" evidence="1">
    <location>
        <begin position="37"/>
        <end position="59"/>
    </location>
</feature>
<proteinExistence type="predicted"/>
<dbReference type="EMBL" id="JAXGGE010000001">
    <property type="protein sequence ID" value="MDY4298931.1"/>
    <property type="molecule type" value="Genomic_DNA"/>
</dbReference>
<feature type="region of interest" description="Disordered" evidence="1">
    <location>
        <begin position="135"/>
        <end position="162"/>
    </location>
</feature>
<sequence length="292" mass="31455">MMASIVAANVFSSVWSSAPSSHGWDKRQLTSSQREQIAQEHKQMQGIEKPEQDVSRKPEFATGRPPGDNRTAEQIINDNPILKNLGHQKDINRSLAYKLLGDWTSNNKDPEARADAAFNAARVLNYIDASLSADGEHRGKAHGNGDLEGITRSGDARRGTPAGMWKDFTEQGYYALRDDHRLDSTSDTHVKADGTNKDNLQWAASAAGKRTWFIPGLSNILLGIGDSGPGVEGAIKGAKAGFDKTRVDGFDQALASAARGNIWGVVKGYASAVNKNEATPELVKTVLNKAGS</sequence>
<accession>A0ABU5FD64</accession>
<feature type="region of interest" description="Disordered" evidence="1">
    <location>
        <begin position="16"/>
        <end position="73"/>
    </location>
</feature>
<keyword evidence="3" id="KW-1185">Reference proteome</keyword>
<organism evidence="2 3">
    <name type="scientific">Pseudomonas salmasensis</name>
    <dbReference type="NCBI Taxonomy" id="2745514"/>
    <lineage>
        <taxon>Bacteria</taxon>
        <taxon>Pseudomonadati</taxon>
        <taxon>Pseudomonadota</taxon>
        <taxon>Gammaproteobacteria</taxon>
        <taxon>Pseudomonadales</taxon>
        <taxon>Pseudomonadaceae</taxon>
        <taxon>Pseudomonas</taxon>
    </lineage>
</organism>
<name>A0ABU5FD64_9PSED</name>
<reference evidence="2 3" key="1">
    <citation type="submission" date="2023-11" db="EMBL/GenBank/DDBJ databases">
        <title>Genome sequence of Pseudomonas salmasensis Strain SLU99.</title>
        <authorList>
            <person name="Ghadamgahi F."/>
            <person name="Kalyandurg P.B."/>
            <person name="Catara V."/>
            <person name="Vetukuri R."/>
            <person name="Ghosh S."/>
        </authorList>
    </citation>
    <scope>NUCLEOTIDE SEQUENCE [LARGE SCALE GENOMIC DNA]</scope>
    <source>
        <strain evidence="2 3">SLU99</strain>
    </source>
</reference>
<dbReference type="RefSeq" id="WP_320746030.1">
    <property type="nucleotide sequence ID" value="NZ_JAXGGE010000001.1"/>
</dbReference>
<evidence type="ECO:0000256" key="1">
    <source>
        <dbReference type="SAM" id="MobiDB-lite"/>
    </source>
</evidence>
<protein>
    <submittedName>
        <fullName evidence="2">Uncharacterized protein</fullName>
    </submittedName>
</protein>
<comment type="caution">
    <text evidence="2">The sequence shown here is derived from an EMBL/GenBank/DDBJ whole genome shotgun (WGS) entry which is preliminary data.</text>
</comment>
<dbReference type="Proteomes" id="UP001277967">
    <property type="component" value="Unassembled WGS sequence"/>
</dbReference>
<evidence type="ECO:0000313" key="3">
    <source>
        <dbReference type="Proteomes" id="UP001277967"/>
    </source>
</evidence>
<evidence type="ECO:0000313" key="2">
    <source>
        <dbReference type="EMBL" id="MDY4298931.1"/>
    </source>
</evidence>
<gene>
    <name evidence="2" type="ORF">SO486_02850</name>
</gene>